<dbReference type="InterPro" id="IPR053139">
    <property type="entry name" value="Surface_bspA-like"/>
</dbReference>
<protein>
    <recommendedName>
        <fullName evidence="3">Surface antigen BspA-like</fullName>
    </recommendedName>
</protein>
<keyword evidence="2" id="KW-1185">Reference proteome</keyword>
<dbReference type="Proteomes" id="UP001470230">
    <property type="component" value="Unassembled WGS sequence"/>
</dbReference>
<organism evidence="1 2">
    <name type="scientific">Tritrichomonas musculus</name>
    <dbReference type="NCBI Taxonomy" id="1915356"/>
    <lineage>
        <taxon>Eukaryota</taxon>
        <taxon>Metamonada</taxon>
        <taxon>Parabasalia</taxon>
        <taxon>Tritrichomonadida</taxon>
        <taxon>Tritrichomonadidae</taxon>
        <taxon>Tritrichomonas</taxon>
    </lineage>
</organism>
<dbReference type="PANTHER" id="PTHR45661:SF3">
    <property type="entry name" value="IG-LIKE DOMAIN-CONTAINING PROTEIN"/>
    <property type="match status" value="1"/>
</dbReference>
<accession>A0ABR2K7U5</accession>
<evidence type="ECO:0008006" key="3">
    <source>
        <dbReference type="Google" id="ProtNLM"/>
    </source>
</evidence>
<dbReference type="InterPro" id="IPR032675">
    <property type="entry name" value="LRR_dom_sf"/>
</dbReference>
<dbReference type="InterPro" id="IPR026906">
    <property type="entry name" value="LRR_5"/>
</dbReference>
<comment type="caution">
    <text evidence="1">The sequence shown here is derived from an EMBL/GenBank/DDBJ whole genome shotgun (WGS) entry which is preliminary data.</text>
</comment>
<proteinExistence type="predicted"/>
<dbReference type="Gene3D" id="3.80.10.10">
    <property type="entry name" value="Ribonuclease Inhibitor"/>
    <property type="match status" value="7"/>
</dbReference>
<gene>
    <name evidence="1" type="ORF">M9Y10_038250</name>
</gene>
<evidence type="ECO:0000313" key="2">
    <source>
        <dbReference type="Proteomes" id="UP001470230"/>
    </source>
</evidence>
<sequence length="1146" mass="129824">MNISFTRLYGINLELGKANFTAKVVKSPTARGNVVIPRSICYGSNEYIITTIDSDSFSDNSRVLSIGFAEDSELTTICANAFSNSSIETLSFPPNLKELEEGWCSFSTKLKMITVSPNNPFYISLNSQIIVGKNDPNDEIYENLIFVSRNCREITIPSFIKRINPHSFQCCEKLVSISFEKNSELLSIGRYSFTASTSLKQIRIPSKVLEICDFSFFQCKLLEKVEFSEDSELQSIGKYSFSETSIRSFTIPPKLKVLDDFWSIRAMNLEEVKISPKNETFSYMKNSNEKVIICKLDQKSDILIYAHHLIEKVVIPSTIKRISPFAFFRCDHLQSVEIESDTNLHQISKYAFSNSSIRSLSIPSSIEDFEAGWCFDTPQLNNVLISPVNRHFSMIDKKIMVKNIDLKSDTYSILCFVCRNIEKVIVPSFITTVNPYAFADCKKLKTVVFTGDSKLVSIEMSAFSESGIESITIPKHVKKIGEFAFNGCSNLKTVNFSQNSELEIIEKESFSNSFIEYVSIPSSVKKINEGAFSLCTNLKEIEFEENSKIELIDKKTFFMVSINSIDIPSTVKEIDECAFFYCNLLNNVIFQGNSQLEIIGKSAFSHSALKTVFIPSHVKYIKEQAFFTCLQLETIEFEENSELISIDKEAFLKTSIHRILIPRNVKIIGESSFSESLLDTIEFEEDSELEVIGQDAFSTTGIDYIHIPNHVKQIEESSFHYCCKLHTIELDEENSELKAICGFAFSDSTLESITIPANCEELKDNWCCGTTELMDVIISPNNKFFTLMNENTIVGKSCLNNGFYDILYFAYRTIKEIVIPRSIRIISSFAFSGCQTLQKIEFEEGSELVLIDKYAFSDSAINEISLPLHIRQINESAFSDCNQLSTINILEDAELETIDKYAFSETSLNSLNFSSHLRELKDEWCGEVSGLNNINISPNNPYFSYLGGQNKIIVGKSDLNSEIYETIVFACRDITQAFIPYFVKCIGVSSFYRCKSIEKVEFSENSEINIIGKSSFSESSIKSILIPASVTRICERAFFDCPELKKIEFHDNSNLSIIEKDAFSHSPIERIIIPAQVNYIKEGTFLECSNLKTIEFLSDFVSIEAFTFLDDQSLFLISFPNALKLSIDIEQFNNLSIFIKPDAILI</sequence>
<dbReference type="PANTHER" id="PTHR45661">
    <property type="entry name" value="SURFACE ANTIGEN"/>
    <property type="match status" value="1"/>
</dbReference>
<reference evidence="1 2" key="1">
    <citation type="submission" date="2024-04" db="EMBL/GenBank/DDBJ databases">
        <title>Tritrichomonas musculus Genome.</title>
        <authorList>
            <person name="Alves-Ferreira E."/>
            <person name="Grigg M."/>
            <person name="Lorenzi H."/>
            <person name="Galac M."/>
        </authorList>
    </citation>
    <scope>NUCLEOTIDE SEQUENCE [LARGE SCALE GENOMIC DNA]</scope>
    <source>
        <strain evidence="1 2">EAF2021</strain>
    </source>
</reference>
<dbReference type="SUPFAM" id="SSF52058">
    <property type="entry name" value="L domain-like"/>
    <property type="match status" value="4"/>
</dbReference>
<dbReference type="EMBL" id="JAPFFF010000006">
    <property type="protein sequence ID" value="KAK8887212.1"/>
    <property type="molecule type" value="Genomic_DNA"/>
</dbReference>
<name>A0ABR2K7U5_9EUKA</name>
<evidence type="ECO:0000313" key="1">
    <source>
        <dbReference type="EMBL" id="KAK8887212.1"/>
    </source>
</evidence>
<dbReference type="Pfam" id="PF13306">
    <property type="entry name" value="LRR_5"/>
    <property type="match status" value="7"/>
</dbReference>